<dbReference type="EMBL" id="JBHSKP010000006">
    <property type="protein sequence ID" value="MFC5152596.1"/>
    <property type="molecule type" value="Genomic_DNA"/>
</dbReference>
<keyword evidence="2" id="KW-0813">Transport</keyword>
<evidence type="ECO:0000256" key="3">
    <source>
        <dbReference type="ARBA" id="ARBA00022982"/>
    </source>
</evidence>
<dbReference type="InterPro" id="IPR005746">
    <property type="entry name" value="Thioredoxin"/>
</dbReference>
<dbReference type="PANTHER" id="PTHR45663">
    <property type="entry name" value="GEO12009P1"/>
    <property type="match status" value="1"/>
</dbReference>
<evidence type="ECO:0000256" key="5">
    <source>
        <dbReference type="ARBA" id="ARBA00023284"/>
    </source>
</evidence>
<keyword evidence="3" id="KW-0249">Electron transport</keyword>
<keyword evidence="9" id="KW-1185">Reference proteome</keyword>
<name>A0ABW0AHX9_9ACTN</name>
<dbReference type="SUPFAM" id="SSF52833">
    <property type="entry name" value="Thioredoxin-like"/>
    <property type="match status" value="1"/>
</dbReference>
<dbReference type="PIRSF" id="PIRSF000077">
    <property type="entry name" value="Thioredoxin"/>
    <property type="match status" value="1"/>
</dbReference>
<organism evidence="8 9">
    <name type="scientific">Streptomyces amakusaensis</name>
    <dbReference type="NCBI Taxonomy" id="67271"/>
    <lineage>
        <taxon>Bacteria</taxon>
        <taxon>Bacillati</taxon>
        <taxon>Actinomycetota</taxon>
        <taxon>Actinomycetes</taxon>
        <taxon>Kitasatosporales</taxon>
        <taxon>Streptomycetaceae</taxon>
        <taxon>Streptomyces</taxon>
    </lineage>
</organism>
<reference evidence="9" key="1">
    <citation type="journal article" date="2019" name="Int. J. Syst. Evol. Microbiol.">
        <title>The Global Catalogue of Microorganisms (GCM) 10K type strain sequencing project: providing services to taxonomists for standard genome sequencing and annotation.</title>
        <authorList>
            <consortium name="The Broad Institute Genomics Platform"/>
            <consortium name="The Broad Institute Genome Sequencing Center for Infectious Disease"/>
            <person name="Wu L."/>
            <person name="Ma J."/>
        </authorList>
    </citation>
    <scope>NUCLEOTIDE SEQUENCE [LARGE SCALE GENOMIC DNA]</scope>
    <source>
        <strain evidence="9">PCU 266</strain>
    </source>
</reference>
<dbReference type="PANTHER" id="PTHR45663:SF11">
    <property type="entry name" value="GEO12009P1"/>
    <property type="match status" value="1"/>
</dbReference>
<dbReference type="CDD" id="cd02947">
    <property type="entry name" value="TRX_family"/>
    <property type="match status" value="1"/>
</dbReference>
<comment type="caution">
    <text evidence="8">The sequence shown here is derived from an EMBL/GenBank/DDBJ whole genome shotgun (WGS) entry which is preliminary data.</text>
</comment>
<protein>
    <recommendedName>
        <fullName evidence="6">Thioredoxin</fullName>
    </recommendedName>
</protein>
<feature type="domain" description="Thioredoxin" evidence="7">
    <location>
        <begin position="1"/>
        <end position="106"/>
    </location>
</feature>
<evidence type="ECO:0000313" key="9">
    <source>
        <dbReference type="Proteomes" id="UP001596160"/>
    </source>
</evidence>
<comment type="similarity">
    <text evidence="1 6">Belongs to the thioredoxin family.</text>
</comment>
<evidence type="ECO:0000256" key="1">
    <source>
        <dbReference type="ARBA" id="ARBA00008987"/>
    </source>
</evidence>
<evidence type="ECO:0000259" key="7">
    <source>
        <dbReference type="PROSITE" id="PS51352"/>
    </source>
</evidence>
<dbReference type="InterPro" id="IPR013766">
    <property type="entry name" value="Thioredoxin_domain"/>
</dbReference>
<evidence type="ECO:0000256" key="2">
    <source>
        <dbReference type="ARBA" id="ARBA00022448"/>
    </source>
</evidence>
<gene>
    <name evidence="8" type="ORF">ACFPRH_12695</name>
</gene>
<dbReference type="InterPro" id="IPR036249">
    <property type="entry name" value="Thioredoxin-like_sf"/>
</dbReference>
<evidence type="ECO:0000256" key="6">
    <source>
        <dbReference type="PIRNR" id="PIRNR000077"/>
    </source>
</evidence>
<dbReference type="Gene3D" id="3.40.30.10">
    <property type="entry name" value="Glutaredoxin"/>
    <property type="match status" value="1"/>
</dbReference>
<keyword evidence="4" id="KW-1015">Disulfide bond</keyword>
<dbReference type="Proteomes" id="UP001596160">
    <property type="component" value="Unassembled WGS sequence"/>
</dbReference>
<dbReference type="RefSeq" id="WP_344477995.1">
    <property type="nucleotide sequence ID" value="NZ_BAAASB010000009.1"/>
</dbReference>
<sequence>MALVTVTDASFDTAVRQAGEPVLVYFWAEWSGACRMMTPTLEAISAEYAAKLTVAALNIDRDPATLPRYQETAIPAMLLFRNGAVAGKRIGPHSKAQIQEFLDSHL</sequence>
<evidence type="ECO:0000313" key="8">
    <source>
        <dbReference type="EMBL" id="MFC5152596.1"/>
    </source>
</evidence>
<dbReference type="Pfam" id="PF00085">
    <property type="entry name" value="Thioredoxin"/>
    <property type="match status" value="1"/>
</dbReference>
<keyword evidence="5" id="KW-0676">Redox-active center</keyword>
<evidence type="ECO:0000256" key="4">
    <source>
        <dbReference type="ARBA" id="ARBA00023157"/>
    </source>
</evidence>
<accession>A0ABW0AHX9</accession>
<proteinExistence type="inferred from homology"/>
<dbReference type="PROSITE" id="PS51352">
    <property type="entry name" value="THIOREDOXIN_2"/>
    <property type="match status" value="1"/>
</dbReference>